<dbReference type="NCBIfam" id="NF040713">
    <property type="entry name" value="ZapE"/>
    <property type="match status" value="1"/>
</dbReference>
<accession>A0ABT8G0S7</accession>
<keyword evidence="4" id="KW-1185">Reference proteome</keyword>
<dbReference type="RefSeq" id="WP_301127552.1">
    <property type="nucleotide sequence ID" value="NZ_JAUHPV010000003.1"/>
</dbReference>
<sequence>MTPDLVGRRPALEASALVDQLVPPPHFADAAFENYLPDPDFPSQAQAREAMRTFGVGATRRAIPGLRPGSGGKGLYLDGGFGVGKTHLLAAAAHAAGTRAAFGTFVEYTYLVGALGFAAARDALATFALVCIDEFELDDPGDTLLMARLMRELTDAGVAIAATSNTLPDSLGEGRFAAEDFRREIQSVARLFSVVTIDGPDYRHRGDITAPAPASEDDVEEAGSAAGATSADWHELVGDLWHVHPSRYGAYVKGIEVLGLRGVAPLEDQAQALRVVALVDRLYDRDVRIVASGVPLDQIFPEDMLRGGYRKKYFRALSRLTSMAAPR</sequence>
<keyword evidence="1" id="KW-0547">Nucleotide-binding</keyword>
<dbReference type="SUPFAM" id="SSF52540">
    <property type="entry name" value="P-loop containing nucleoside triphosphate hydrolases"/>
    <property type="match status" value="1"/>
</dbReference>
<evidence type="ECO:0000313" key="4">
    <source>
        <dbReference type="Proteomes" id="UP001172738"/>
    </source>
</evidence>
<dbReference type="PANTHER" id="PTHR12169">
    <property type="entry name" value="ATPASE N2B"/>
    <property type="match status" value="1"/>
</dbReference>
<dbReference type="Pfam" id="PF03969">
    <property type="entry name" value="AFG1_ATPase"/>
    <property type="match status" value="2"/>
</dbReference>
<keyword evidence="3" id="KW-0131">Cell cycle</keyword>
<proteinExistence type="predicted"/>
<protein>
    <submittedName>
        <fullName evidence="3">Cell division protein ZapE</fullName>
    </submittedName>
</protein>
<dbReference type="GO" id="GO:0051301">
    <property type="term" value="P:cell division"/>
    <property type="evidence" value="ECO:0007669"/>
    <property type="project" value="UniProtKB-KW"/>
</dbReference>
<dbReference type="InterPro" id="IPR027417">
    <property type="entry name" value="P-loop_NTPase"/>
</dbReference>
<dbReference type="PANTHER" id="PTHR12169:SF6">
    <property type="entry name" value="AFG1-LIKE ATPASE"/>
    <property type="match status" value="1"/>
</dbReference>
<organism evidence="3 4">
    <name type="scientific">Demequina zhanjiangensis</name>
    <dbReference type="NCBI Taxonomy" id="3051659"/>
    <lineage>
        <taxon>Bacteria</taxon>
        <taxon>Bacillati</taxon>
        <taxon>Actinomycetota</taxon>
        <taxon>Actinomycetes</taxon>
        <taxon>Micrococcales</taxon>
        <taxon>Demequinaceae</taxon>
        <taxon>Demequina</taxon>
    </lineage>
</organism>
<evidence type="ECO:0000256" key="2">
    <source>
        <dbReference type="ARBA" id="ARBA00022840"/>
    </source>
</evidence>
<dbReference type="EMBL" id="JAUHPV010000003">
    <property type="protein sequence ID" value="MDN4472733.1"/>
    <property type="molecule type" value="Genomic_DNA"/>
</dbReference>
<keyword evidence="3" id="KW-0132">Cell division</keyword>
<dbReference type="Proteomes" id="UP001172738">
    <property type="component" value="Unassembled WGS sequence"/>
</dbReference>
<comment type="caution">
    <text evidence="3">The sequence shown here is derived from an EMBL/GenBank/DDBJ whole genome shotgun (WGS) entry which is preliminary data.</text>
</comment>
<name>A0ABT8G0S7_9MICO</name>
<evidence type="ECO:0000256" key="1">
    <source>
        <dbReference type="ARBA" id="ARBA00022741"/>
    </source>
</evidence>
<dbReference type="Gene3D" id="3.40.50.300">
    <property type="entry name" value="P-loop containing nucleotide triphosphate hydrolases"/>
    <property type="match status" value="1"/>
</dbReference>
<dbReference type="InterPro" id="IPR005654">
    <property type="entry name" value="ATPase_AFG1-like"/>
</dbReference>
<evidence type="ECO:0000313" key="3">
    <source>
        <dbReference type="EMBL" id="MDN4472733.1"/>
    </source>
</evidence>
<gene>
    <name evidence="3" type="primary">zapE</name>
    <name evidence="3" type="ORF">QQX04_06965</name>
</gene>
<reference evidence="3" key="1">
    <citation type="submission" date="2023-06" db="EMBL/GenBank/DDBJ databases">
        <title>SYSU T00b26.</title>
        <authorList>
            <person name="Gao L."/>
            <person name="Fang B.-Z."/>
            <person name="Li W.-J."/>
        </authorList>
    </citation>
    <scope>NUCLEOTIDE SEQUENCE</scope>
    <source>
        <strain evidence="3">SYSU T00b26</strain>
    </source>
</reference>
<keyword evidence="2" id="KW-0067">ATP-binding</keyword>